<protein>
    <submittedName>
        <fullName evidence="2">Chloramphenicol acetyltransferase CAT</fullName>
    </submittedName>
</protein>
<evidence type="ECO:0000313" key="2">
    <source>
        <dbReference type="EMBL" id="TFD98742.1"/>
    </source>
</evidence>
<dbReference type="PANTHER" id="PTHR38474">
    <property type="entry name" value="SLR0299 PROTEIN"/>
    <property type="match status" value="1"/>
</dbReference>
<dbReference type="Gene3D" id="3.30.559.10">
    <property type="entry name" value="Chloramphenicol acetyltransferase-like domain"/>
    <property type="match status" value="1"/>
</dbReference>
<dbReference type="InterPro" id="IPR001707">
    <property type="entry name" value="Cmp_AcTrfase"/>
</dbReference>
<name>A0A4Y8LBC1_9BACT</name>
<gene>
    <name evidence="2" type="ORF">E2605_01250</name>
</gene>
<dbReference type="RefSeq" id="WP_026625236.1">
    <property type="nucleotide sequence ID" value="NZ_JAWZLG010000034.1"/>
</dbReference>
<dbReference type="STRING" id="1121485.GCA_000426485_01018"/>
<dbReference type="SMART" id="SM01059">
    <property type="entry name" value="CAT"/>
    <property type="match status" value="1"/>
</dbReference>
<accession>A0A4Y8LBC1</accession>
<dbReference type="SUPFAM" id="SSF52777">
    <property type="entry name" value="CoA-dependent acyltransferases"/>
    <property type="match status" value="1"/>
</dbReference>
<dbReference type="PIRSF" id="PIRSF000440">
    <property type="entry name" value="CAT"/>
    <property type="match status" value="1"/>
</dbReference>
<keyword evidence="3" id="KW-1185">Reference proteome</keyword>
<feature type="active site" description="Proton acceptor" evidence="1">
    <location>
        <position position="192"/>
    </location>
</feature>
<organism evidence="2 3">
    <name type="scientific">Dysgonomonas capnocytophagoides</name>
    <dbReference type="NCBI Taxonomy" id="45254"/>
    <lineage>
        <taxon>Bacteria</taxon>
        <taxon>Pseudomonadati</taxon>
        <taxon>Bacteroidota</taxon>
        <taxon>Bacteroidia</taxon>
        <taxon>Bacteroidales</taxon>
        <taxon>Dysgonomonadaceae</taxon>
        <taxon>Dysgonomonas</taxon>
    </lineage>
</organism>
<evidence type="ECO:0000256" key="1">
    <source>
        <dbReference type="PIRSR" id="PIRSR000440-1"/>
    </source>
</evidence>
<dbReference type="OrthoDB" id="9801766at2"/>
<dbReference type="GO" id="GO:0008811">
    <property type="term" value="F:chloramphenicol O-acetyltransferase activity"/>
    <property type="evidence" value="ECO:0007669"/>
    <property type="project" value="InterPro"/>
</dbReference>
<dbReference type="PANTHER" id="PTHR38474:SF2">
    <property type="entry name" value="CHLORAMPHENICOL ACETYLTRANSFERASE"/>
    <property type="match status" value="1"/>
</dbReference>
<reference evidence="2 3" key="1">
    <citation type="submission" date="2019-03" db="EMBL/GenBank/DDBJ databases">
        <title>San Antonio Military Medical Center submission to MRSN (WRAIR), pending publication.</title>
        <authorList>
            <person name="Blyth D.M."/>
            <person name="Mccarthy S.L."/>
            <person name="Schall S.E."/>
            <person name="Stam J.A."/>
            <person name="Ong A.C."/>
            <person name="Mcgann P.T."/>
        </authorList>
    </citation>
    <scope>NUCLEOTIDE SEQUENCE [LARGE SCALE GENOMIC DNA]</scope>
    <source>
        <strain evidence="2 3">MRSN571793</strain>
    </source>
</reference>
<comment type="caution">
    <text evidence="2">The sequence shown here is derived from an EMBL/GenBank/DDBJ whole genome shotgun (WGS) entry which is preliminary data.</text>
</comment>
<dbReference type="EMBL" id="SOML01000001">
    <property type="protein sequence ID" value="TFD98742.1"/>
    <property type="molecule type" value="Genomic_DNA"/>
</dbReference>
<dbReference type="Proteomes" id="UP000297861">
    <property type="component" value="Unassembled WGS sequence"/>
</dbReference>
<dbReference type="Pfam" id="PF00302">
    <property type="entry name" value="CAT"/>
    <property type="match status" value="1"/>
</dbReference>
<dbReference type="InterPro" id="IPR023213">
    <property type="entry name" value="CAT-like_dom_sf"/>
</dbReference>
<evidence type="ECO:0000313" key="3">
    <source>
        <dbReference type="Proteomes" id="UP000297861"/>
    </source>
</evidence>
<proteinExistence type="predicted"/>
<dbReference type="AlphaFoldDB" id="A0A4Y8LBC1"/>
<keyword evidence="2" id="KW-0808">Transferase</keyword>
<sequence>MKAIFTPIDHENWARKKYFDYFYNKIKTRYNLSKNIDITQLIEAKQSKGFKFYPAMLYIITKAVNQNVEFRMSFNAEGTLGFWNYVNPAYTIFHDDDKTFSDIWSEYNENFRVFYSNVCTDMETYKDVKEIKARPDQPANFCLLSSLPWLSFDGFAQDTFTESSLLFPFIRFGKYFEQNGKILLPLAVFVNHAAADGYHTCKLINDIQDIANNVDEWSL</sequence>